<name>A0A0N4X679_HAEPC</name>
<feature type="signal peptide" evidence="2">
    <location>
        <begin position="1"/>
        <end position="18"/>
    </location>
</feature>
<evidence type="ECO:0000313" key="4">
    <source>
        <dbReference type="Proteomes" id="UP000268014"/>
    </source>
</evidence>
<evidence type="ECO:0000256" key="2">
    <source>
        <dbReference type="SAM" id="SignalP"/>
    </source>
</evidence>
<dbReference type="EMBL" id="UZAF01021656">
    <property type="protein sequence ID" value="VDO79859.1"/>
    <property type="molecule type" value="Genomic_DNA"/>
</dbReference>
<sequence length="163" mass="17984">MIISYLARIVLLLPDLSASDNDRLINIARTSHARLGHVNEVGADGRHNYTASQRAHEPRTLSKATSTADLSDDGELLATSGYEPARSYDRDRSWSSRKPRDDEECIPINDTLRKHLLQNVQYSDHVPEHEMLGGILDEVGASTQYNPPPAKPTTPPTDLLCGA</sequence>
<feature type="region of interest" description="Disordered" evidence="1">
    <location>
        <begin position="141"/>
        <end position="163"/>
    </location>
</feature>
<proteinExistence type="predicted"/>
<dbReference type="WBParaSite" id="HPLM_0001987101-mRNA-1">
    <property type="protein sequence ID" value="HPLM_0001987101-mRNA-1"/>
    <property type="gene ID" value="HPLM_0001987101"/>
</dbReference>
<accession>A0A0N4X679</accession>
<evidence type="ECO:0000256" key="1">
    <source>
        <dbReference type="SAM" id="MobiDB-lite"/>
    </source>
</evidence>
<gene>
    <name evidence="3" type="ORF">HPLM_LOCUS19863</name>
</gene>
<feature type="compositionally biased region" description="Pro residues" evidence="1">
    <location>
        <begin position="146"/>
        <end position="155"/>
    </location>
</feature>
<keyword evidence="2" id="KW-0732">Signal</keyword>
<feature type="chain" id="PRO_5043124353" evidence="2">
    <location>
        <begin position="19"/>
        <end position="163"/>
    </location>
</feature>
<dbReference type="OrthoDB" id="5844104at2759"/>
<reference evidence="3 4" key="2">
    <citation type="submission" date="2018-11" db="EMBL/GenBank/DDBJ databases">
        <authorList>
            <consortium name="Pathogen Informatics"/>
        </authorList>
    </citation>
    <scope>NUCLEOTIDE SEQUENCE [LARGE SCALE GENOMIC DNA]</scope>
    <source>
        <strain evidence="3 4">MHpl1</strain>
    </source>
</reference>
<feature type="region of interest" description="Disordered" evidence="1">
    <location>
        <begin position="51"/>
        <end position="103"/>
    </location>
</feature>
<evidence type="ECO:0000313" key="3">
    <source>
        <dbReference type="EMBL" id="VDO79859.1"/>
    </source>
</evidence>
<feature type="compositionally biased region" description="Basic and acidic residues" evidence="1">
    <location>
        <begin position="86"/>
        <end position="101"/>
    </location>
</feature>
<dbReference type="Proteomes" id="UP000268014">
    <property type="component" value="Unassembled WGS sequence"/>
</dbReference>
<protein>
    <submittedName>
        <fullName evidence="3 5">Uncharacterized protein</fullName>
    </submittedName>
</protein>
<keyword evidence="4" id="KW-1185">Reference proteome</keyword>
<reference evidence="5" key="1">
    <citation type="submission" date="2017-02" db="UniProtKB">
        <authorList>
            <consortium name="WormBaseParasite"/>
        </authorList>
    </citation>
    <scope>IDENTIFICATION</scope>
</reference>
<dbReference type="AlphaFoldDB" id="A0A0N4X679"/>
<organism evidence="5">
    <name type="scientific">Haemonchus placei</name>
    <name type="common">Barber's pole worm</name>
    <dbReference type="NCBI Taxonomy" id="6290"/>
    <lineage>
        <taxon>Eukaryota</taxon>
        <taxon>Metazoa</taxon>
        <taxon>Ecdysozoa</taxon>
        <taxon>Nematoda</taxon>
        <taxon>Chromadorea</taxon>
        <taxon>Rhabditida</taxon>
        <taxon>Rhabditina</taxon>
        <taxon>Rhabditomorpha</taxon>
        <taxon>Strongyloidea</taxon>
        <taxon>Trichostrongylidae</taxon>
        <taxon>Haemonchus</taxon>
    </lineage>
</organism>
<evidence type="ECO:0000313" key="5">
    <source>
        <dbReference type="WBParaSite" id="HPLM_0001987101-mRNA-1"/>
    </source>
</evidence>